<evidence type="ECO:0000256" key="2">
    <source>
        <dbReference type="SAM" id="Phobius"/>
    </source>
</evidence>
<dbReference type="SMART" id="SM00014">
    <property type="entry name" value="acidPPc"/>
    <property type="match status" value="1"/>
</dbReference>
<dbReference type="InterPro" id="IPR036938">
    <property type="entry name" value="PAP2/HPO_sf"/>
</dbReference>
<evidence type="ECO:0000313" key="5">
    <source>
        <dbReference type="Proteomes" id="UP001595699"/>
    </source>
</evidence>
<feature type="transmembrane region" description="Helical" evidence="2">
    <location>
        <begin position="180"/>
        <end position="198"/>
    </location>
</feature>
<feature type="compositionally biased region" description="Basic and acidic residues" evidence="1">
    <location>
        <begin position="272"/>
        <end position="281"/>
    </location>
</feature>
<evidence type="ECO:0000256" key="1">
    <source>
        <dbReference type="SAM" id="MobiDB-lite"/>
    </source>
</evidence>
<evidence type="ECO:0000259" key="3">
    <source>
        <dbReference type="SMART" id="SM00014"/>
    </source>
</evidence>
<dbReference type="Gene3D" id="1.20.144.10">
    <property type="entry name" value="Phosphatidic acid phosphatase type 2/haloperoxidase"/>
    <property type="match status" value="1"/>
</dbReference>
<accession>A0ABV7Y5Y4</accession>
<evidence type="ECO:0000313" key="4">
    <source>
        <dbReference type="EMBL" id="MFC3759655.1"/>
    </source>
</evidence>
<feature type="transmembrane region" description="Helical" evidence="2">
    <location>
        <begin position="204"/>
        <end position="224"/>
    </location>
</feature>
<keyword evidence="5" id="KW-1185">Reference proteome</keyword>
<dbReference type="SUPFAM" id="SSF48317">
    <property type="entry name" value="Acid phosphatase/Vanadium-dependent haloperoxidase"/>
    <property type="match status" value="1"/>
</dbReference>
<dbReference type="EMBL" id="JBHRZH010000001">
    <property type="protein sequence ID" value="MFC3759655.1"/>
    <property type="molecule type" value="Genomic_DNA"/>
</dbReference>
<protein>
    <submittedName>
        <fullName evidence="4">Phosphatase PAP2 family protein</fullName>
    </submittedName>
</protein>
<gene>
    <name evidence="4" type="ORF">ACFOUW_02275</name>
</gene>
<keyword evidence="2" id="KW-1133">Transmembrane helix</keyword>
<dbReference type="Pfam" id="PF01569">
    <property type="entry name" value="PAP2"/>
    <property type="match status" value="1"/>
</dbReference>
<feature type="transmembrane region" description="Helical" evidence="2">
    <location>
        <begin position="26"/>
        <end position="47"/>
    </location>
</feature>
<feature type="region of interest" description="Disordered" evidence="1">
    <location>
        <begin position="1"/>
        <end position="21"/>
    </location>
</feature>
<feature type="transmembrane region" description="Helical" evidence="2">
    <location>
        <begin position="108"/>
        <end position="127"/>
    </location>
</feature>
<keyword evidence="2" id="KW-0812">Transmembrane</keyword>
<feature type="region of interest" description="Disordered" evidence="1">
    <location>
        <begin position="270"/>
        <end position="289"/>
    </location>
</feature>
<name>A0ABV7Y5Y4_9ACTN</name>
<dbReference type="RefSeq" id="WP_205121976.1">
    <property type="nucleotide sequence ID" value="NZ_JAFBCM010000001.1"/>
</dbReference>
<feature type="domain" description="Phosphatidic acid phosphatase type 2/haloperoxidase" evidence="3">
    <location>
        <begin position="108"/>
        <end position="222"/>
    </location>
</feature>
<proteinExistence type="predicted"/>
<dbReference type="InterPro" id="IPR000326">
    <property type="entry name" value="PAP2/HPO"/>
</dbReference>
<feature type="transmembrane region" description="Helical" evidence="2">
    <location>
        <begin position="147"/>
        <end position="168"/>
    </location>
</feature>
<reference evidence="5" key="1">
    <citation type="journal article" date="2019" name="Int. J. Syst. Evol. Microbiol.">
        <title>The Global Catalogue of Microorganisms (GCM) 10K type strain sequencing project: providing services to taxonomists for standard genome sequencing and annotation.</title>
        <authorList>
            <consortium name="The Broad Institute Genomics Platform"/>
            <consortium name="The Broad Institute Genome Sequencing Center for Infectious Disease"/>
            <person name="Wu L."/>
            <person name="Ma J."/>
        </authorList>
    </citation>
    <scope>NUCLEOTIDE SEQUENCE [LARGE SCALE GENOMIC DNA]</scope>
    <source>
        <strain evidence="5">CGMCC 4.7241</strain>
    </source>
</reference>
<organism evidence="4 5">
    <name type="scientific">Tenggerimyces flavus</name>
    <dbReference type="NCBI Taxonomy" id="1708749"/>
    <lineage>
        <taxon>Bacteria</taxon>
        <taxon>Bacillati</taxon>
        <taxon>Actinomycetota</taxon>
        <taxon>Actinomycetes</taxon>
        <taxon>Propionibacteriales</taxon>
        <taxon>Nocardioidaceae</taxon>
        <taxon>Tenggerimyces</taxon>
    </lineage>
</organism>
<sequence>MPTQVPDQVRGPVSPGSSGPDAPRKFRIPALSAVLLAGVLLITIDLARGGFILRLDAAVANWTETNRLPELMPIADVVDRIGQRGVALPLLFLAAYVLSRRLHTVRPIVLAATGTFFLNFFVGLIKIATARESPRTGGPELFVGNMLFPSGHTANVVFVYGLIAALLIRYAQVNAEQSRKLIWSVPLLAILMTTISLYRHTHWLSDLVAGAMMGGVLLQISLIVDREWVAIRSWVKRVIGPAWRRVEWGVRLVKPAVTLPPQDLLNAAADAAKPKLDRQRPTEPTTPTP</sequence>
<comment type="caution">
    <text evidence="4">The sequence shown here is derived from an EMBL/GenBank/DDBJ whole genome shotgun (WGS) entry which is preliminary data.</text>
</comment>
<keyword evidence="2" id="KW-0472">Membrane</keyword>
<dbReference type="Proteomes" id="UP001595699">
    <property type="component" value="Unassembled WGS sequence"/>
</dbReference>